<keyword evidence="4" id="KW-0408">Iron</keyword>
<keyword evidence="3" id="KW-0560">Oxidoreductase</keyword>
<evidence type="ECO:0000256" key="1">
    <source>
        <dbReference type="ARBA" id="ARBA00022485"/>
    </source>
</evidence>
<evidence type="ECO:0000313" key="6">
    <source>
        <dbReference type="EMBL" id="GGE03094.1"/>
    </source>
</evidence>
<keyword evidence="1" id="KW-0004">4Fe-4S</keyword>
<dbReference type="PANTHER" id="PTHR43498:SF1">
    <property type="entry name" value="COB--COM HETERODISULFIDE REDUCTASE IRON-SULFUR SUBUNIT A"/>
    <property type="match status" value="1"/>
</dbReference>
<comment type="caution">
    <text evidence="6">The sequence shown here is derived from an EMBL/GenBank/DDBJ whole genome shotgun (WGS) entry which is preliminary data.</text>
</comment>
<evidence type="ECO:0000313" key="7">
    <source>
        <dbReference type="Proteomes" id="UP000612456"/>
    </source>
</evidence>
<dbReference type="RefSeq" id="WP_189001238.1">
    <property type="nucleotide sequence ID" value="NZ_BMHP01000025.1"/>
</dbReference>
<dbReference type="InterPro" id="IPR039650">
    <property type="entry name" value="HdrA-like"/>
</dbReference>
<dbReference type="GO" id="GO:0051539">
    <property type="term" value="F:4 iron, 4 sulfur cluster binding"/>
    <property type="evidence" value="ECO:0007669"/>
    <property type="project" value="UniProtKB-KW"/>
</dbReference>
<keyword evidence="5" id="KW-0411">Iron-sulfur</keyword>
<dbReference type="AlphaFoldDB" id="A0A917E643"/>
<keyword evidence="2" id="KW-0479">Metal-binding</keyword>
<dbReference type="Gene3D" id="3.50.50.60">
    <property type="entry name" value="FAD/NAD(P)-binding domain"/>
    <property type="match status" value="1"/>
</dbReference>
<reference evidence="6" key="2">
    <citation type="submission" date="2020-09" db="EMBL/GenBank/DDBJ databases">
        <authorList>
            <person name="Sun Q."/>
            <person name="Zhou Y."/>
        </authorList>
    </citation>
    <scope>NUCLEOTIDE SEQUENCE</scope>
    <source>
        <strain evidence="6">CGMCC 1.15178</strain>
    </source>
</reference>
<dbReference type="InterPro" id="IPR036188">
    <property type="entry name" value="FAD/NAD-bd_sf"/>
</dbReference>
<dbReference type="GO" id="GO:0046872">
    <property type="term" value="F:metal ion binding"/>
    <property type="evidence" value="ECO:0007669"/>
    <property type="project" value="UniProtKB-KW"/>
</dbReference>
<dbReference type="EMBL" id="BMHP01000025">
    <property type="protein sequence ID" value="GGE03094.1"/>
    <property type="molecule type" value="Genomic_DNA"/>
</dbReference>
<dbReference type="PANTHER" id="PTHR43498">
    <property type="entry name" value="FERREDOXIN:COB-COM HETERODISULFIDE REDUCTASE SUBUNIT A"/>
    <property type="match status" value="1"/>
</dbReference>
<sequence>MSKQTYDVIVVGGGPGGIAAAVAAARMGANTLLVERYGFLGGAGTAMMVNPWMSYWASGNSNVQLVFGVLQELIDRMSEMGMYGHPKQKTAFDPEALKVASEQLCLEAGVKLLYHTFLGEVRMDEAGTHIEAVRFANKAGLVDLSAHMYVDTTGDADLAAFAGAIVEKGRAVDSLSQPMTLNFRMANVDIDLMPTIAEITELYLEAKQRGEIDCPRENMLWFYANQPGVIHFNTTRVLRKDATNPWELTDAEIEGRRQAQQLVRFLKAEVPGFRDAYLQTTAPQIGVRESRRVVGEYMLTADELLASCRFEDVIARGSYPVDIHNPDGEGTIEKHLPEGEWYDIPFRTLVPKKIENLLIGGRPISATHEAHSAIRVQPIAIAIGQAAGTAAALCAKGKVLPRELDVRKVQEALTAQGAVLGFADGAPNTVGE</sequence>
<keyword evidence="7" id="KW-1185">Reference proteome</keyword>
<organism evidence="6 7">
    <name type="scientific">Paenibacillus nasutitermitis</name>
    <dbReference type="NCBI Taxonomy" id="1652958"/>
    <lineage>
        <taxon>Bacteria</taxon>
        <taxon>Bacillati</taxon>
        <taxon>Bacillota</taxon>
        <taxon>Bacilli</taxon>
        <taxon>Bacillales</taxon>
        <taxon>Paenibacillaceae</taxon>
        <taxon>Paenibacillus</taxon>
    </lineage>
</organism>
<evidence type="ECO:0000256" key="2">
    <source>
        <dbReference type="ARBA" id="ARBA00022723"/>
    </source>
</evidence>
<protein>
    <recommendedName>
        <fullName evidence="8">FAD-dependent oxidoreductase</fullName>
    </recommendedName>
</protein>
<reference evidence="6" key="1">
    <citation type="journal article" date="2014" name="Int. J. Syst. Evol. Microbiol.">
        <title>Complete genome sequence of Corynebacterium casei LMG S-19264T (=DSM 44701T), isolated from a smear-ripened cheese.</title>
        <authorList>
            <consortium name="US DOE Joint Genome Institute (JGI-PGF)"/>
            <person name="Walter F."/>
            <person name="Albersmeier A."/>
            <person name="Kalinowski J."/>
            <person name="Ruckert C."/>
        </authorList>
    </citation>
    <scope>NUCLEOTIDE SEQUENCE</scope>
    <source>
        <strain evidence="6">CGMCC 1.15178</strain>
    </source>
</reference>
<dbReference type="SUPFAM" id="SSF51905">
    <property type="entry name" value="FAD/NAD(P)-binding domain"/>
    <property type="match status" value="1"/>
</dbReference>
<evidence type="ECO:0008006" key="8">
    <source>
        <dbReference type="Google" id="ProtNLM"/>
    </source>
</evidence>
<gene>
    <name evidence="6" type="ORF">GCM10010911_72730</name>
</gene>
<dbReference type="Proteomes" id="UP000612456">
    <property type="component" value="Unassembled WGS sequence"/>
</dbReference>
<evidence type="ECO:0000256" key="4">
    <source>
        <dbReference type="ARBA" id="ARBA00023004"/>
    </source>
</evidence>
<evidence type="ECO:0000256" key="3">
    <source>
        <dbReference type="ARBA" id="ARBA00023002"/>
    </source>
</evidence>
<proteinExistence type="predicted"/>
<dbReference type="GO" id="GO:0016491">
    <property type="term" value="F:oxidoreductase activity"/>
    <property type="evidence" value="ECO:0007669"/>
    <property type="project" value="UniProtKB-KW"/>
</dbReference>
<name>A0A917E643_9BACL</name>
<accession>A0A917E643</accession>
<dbReference type="PRINTS" id="PR00368">
    <property type="entry name" value="FADPNR"/>
</dbReference>
<dbReference type="Pfam" id="PF12831">
    <property type="entry name" value="FAD_oxidored"/>
    <property type="match status" value="1"/>
</dbReference>
<evidence type="ECO:0000256" key="5">
    <source>
        <dbReference type="ARBA" id="ARBA00023014"/>
    </source>
</evidence>